<gene>
    <name evidence="5" type="ORF">ELAC_0788</name>
</gene>
<dbReference type="InterPro" id="IPR041338">
    <property type="entry name" value="OSBS_N"/>
</dbReference>
<accession>A0A0H5E4J9</accession>
<dbReference type="InterPro" id="IPR013342">
    <property type="entry name" value="Mandelate_racemase_C"/>
</dbReference>
<dbReference type="Pfam" id="PF13378">
    <property type="entry name" value="MR_MLE_C"/>
    <property type="match status" value="1"/>
</dbReference>
<dbReference type="GO" id="GO:0016829">
    <property type="term" value="F:lyase activity"/>
    <property type="evidence" value="ECO:0007669"/>
    <property type="project" value="UniProtKB-KW"/>
</dbReference>
<dbReference type="Pfam" id="PF22015">
    <property type="entry name" value="OSBS_N"/>
    <property type="match status" value="1"/>
</dbReference>
<dbReference type="RefSeq" id="WP_098037989.1">
    <property type="nucleotide sequence ID" value="NZ_CWGJ01000011.1"/>
</dbReference>
<dbReference type="GO" id="GO:0046872">
    <property type="term" value="F:metal ion binding"/>
    <property type="evidence" value="ECO:0007669"/>
    <property type="project" value="UniProtKB-KW"/>
</dbReference>
<dbReference type="SMART" id="SM00922">
    <property type="entry name" value="MR_MLE"/>
    <property type="match status" value="1"/>
</dbReference>
<sequence length="319" mass="36081">MFKILAHPYSLRLKNIRSSRLLNHKREGALLRFSFPDGSSGYSDLHPWEEFGDLSLDQEIELLKSGRPTALGFRALQLAAKDAEFRRQGVNALEGLTVPKSHFLLSGDEHKDHKLLETIANSGFDTLKIKAGSALDFLDELVGALKHHPFKIRIDFNERLDAGSLPDALNRLKPLEEKIDFLEDPTRFDREMWIKAMERSRIPFAKDMRLEEAFSDKSIPILVMKPAKQNEEMFLQEMHPEQKVVVTSYLGHPLGQVQAAYVAGVMQKSIPLETAGLKSHHQYETDAFSERLGPLSPHFQAPAGTGWGFDDLLPKLSWS</sequence>
<keyword evidence="3" id="KW-0456">Lyase</keyword>
<organism evidence="5 6">
    <name type="scientific">Estrella lausannensis</name>
    <dbReference type="NCBI Taxonomy" id="483423"/>
    <lineage>
        <taxon>Bacteria</taxon>
        <taxon>Pseudomonadati</taxon>
        <taxon>Chlamydiota</taxon>
        <taxon>Chlamydiia</taxon>
        <taxon>Parachlamydiales</taxon>
        <taxon>Candidatus Criblamydiaceae</taxon>
        <taxon>Estrella</taxon>
    </lineage>
</organism>
<evidence type="ECO:0000313" key="5">
    <source>
        <dbReference type="EMBL" id="CRX38140.1"/>
    </source>
</evidence>
<dbReference type="InterPro" id="IPR029065">
    <property type="entry name" value="Enolase_C-like"/>
</dbReference>
<keyword evidence="1" id="KW-0479">Metal-binding</keyword>
<dbReference type="SUPFAM" id="SSF51604">
    <property type="entry name" value="Enolase C-terminal domain-like"/>
    <property type="match status" value="1"/>
</dbReference>
<feature type="domain" description="Mandelate racemase/muconate lactonizing enzyme C-terminal" evidence="4">
    <location>
        <begin position="109"/>
        <end position="203"/>
    </location>
</feature>
<keyword evidence="6" id="KW-1185">Reference proteome</keyword>
<proteinExistence type="predicted"/>
<dbReference type="OrthoDB" id="21264at2"/>
<dbReference type="Gene3D" id="3.30.390.10">
    <property type="entry name" value="Enolase-like, N-terminal domain"/>
    <property type="match status" value="1"/>
</dbReference>
<protein>
    <recommendedName>
        <fullName evidence="4">Mandelate racemase/muconate lactonizing enzyme C-terminal domain-containing protein</fullName>
    </recommendedName>
</protein>
<dbReference type="EMBL" id="CWGJ01000011">
    <property type="protein sequence ID" value="CRX38140.1"/>
    <property type="molecule type" value="Genomic_DNA"/>
</dbReference>
<evidence type="ECO:0000256" key="2">
    <source>
        <dbReference type="ARBA" id="ARBA00022842"/>
    </source>
</evidence>
<evidence type="ECO:0000313" key="6">
    <source>
        <dbReference type="Proteomes" id="UP000220251"/>
    </source>
</evidence>
<dbReference type="AlphaFoldDB" id="A0A0H5E4J9"/>
<evidence type="ECO:0000259" key="4">
    <source>
        <dbReference type="SMART" id="SM00922"/>
    </source>
</evidence>
<dbReference type="InterPro" id="IPR036849">
    <property type="entry name" value="Enolase-like_C_sf"/>
</dbReference>
<evidence type="ECO:0000256" key="3">
    <source>
        <dbReference type="ARBA" id="ARBA00023239"/>
    </source>
</evidence>
<reference evidence="6" key="1">
    <citation type="submission" date="2015-06" db="EMBL/GenBank/DDBJ databases">
        <authorList>
            <person name="Bertelli C."/>
        </authorList>
    </citation>
    <scope>NUCLEOTIDE SEQUENCE [LARGE SCALE GENOMIC DNA]</scope>
    <source>
        <strain evidence="6">CRIB-30</strain>
    </source>
</reference>
<keyword evidence="2" id="KW-0460">Magnesium</keyword>
<evidence type="ECO:0000256" key="1">
    <source>
        <dbReference type="ARBA" id="ARBA00022723"/>
    </source>
</evidence>
<dbReference type="Proteomes" id="UP000220251">
    <property type="component" value="Unassembled WGS sequence"/>
</dbReference>
<dbReference type="InterPro" id="IPR029017">
    <property type="entry name" value="Enolase-like_N"/>
</dbReference>
<dbReference type="Gene3D" id="3.20.20.120">
    <property type="entry name" value="Enolase-like C-terminal domain"/>
    <property type="match status" value="1"/>
</dbReference>
<name>A0A0H5E4J9_9BACT</name>